<dbReference type="PANTHER" id="PTHR46079">
    <property type="entry name" value="FERM DOMAIN-CONTAINING PROTEIN 4"/>
    <property type="match status" value="1"/>
</dbReference>
<organism evidence="2 3">
    <name type="scientific">Romanomermis culicivorax</name>
    <name type="common">Nematode worm</name>
    <dbReference type="NCBI Taxonomy" id="13658"/>
    <lineage>
        <taxon>Eukaryota</taxon>
        <taxon>Metazoa</taxon>
        <taxon>Ecdysozoa</taxon>
        <taxon>Nematoda</taxon>
        <taxon>Enoplea</taxon>
        <taxon>Dorylaimia</taxon>
        <taxon>Mermithida</taxon>
        <taxon>Mermithoidea</taxon>
        <taxon>Mermithidae</taxon>
        <taxon>Romanomermis</taxon>
    </lineage>
</organism>
<dbReference type="InterPro" id="IPR018980">
    <property type="entry name" value="FERM_PH-like_C"/>
</dbReference>
<dbReference type="InterPro" id="IPR047176">
    <property type="entry name" value="FRMD4A/B"/>
</dbReference>
<dbReference type="Gene3D" id="2.30.29.30">
    <property type="entry name" value="Pleckstrin-homology domain (PH domain)/Phosphotyrosine-binding domain (PTB)"/>
    <property type="match status" value="1"/>
</dbReference>
<dbReference type="InterPro" id="IPR000299">
    <property type="entry name" value="FERM_domain"/>
</dbReference>
<evidence type="ECO:0000313" key="3">
    <source>
        <dbReference type="WBParaSite" id="nRc.2.0.1.t40141-RA"/>
    </source>
</evidence>
<protein>
    <submittedName>
        <fullName evidence="3">FERM domain-containing protein</fullName>
    </submittedName>
</protein>
<dbReference type="PROSITE" id="PS50057">
    <property type="entry name" value="FERM_3"/>
    <property type="match status" value="1"/>
</dbReference>
<dbReference type="GO" id="GO:0090162">
    <property type="term" value="P:establishment of epithelial cell polarity"/>
    <property type="evidence" value="ECO:0007669"/>
    <property type="project" value="InterPro"/>
</dbReference>
<dbReference type="InterPro" id="IPR035963">
    <property type="entry name" value="FERM_2"/>
</dbReference>
<dbReference type="SUPFAM" id="SSF47031">
    <property type="entry name" value="Second domain of FERM"/>
    <property type="match status" value="1"/>
</dbReference>
<dbReference type="SUPFAM" id="SSF54236">
    <property type="entry name" value="Ubiquitin-like"/>
    <property type="match status" value="1"/>
</dbReference>
<evidence type="ECO:0000259" key="1">
    <source>
        <dbReference type="PROSITE" id="PS50057"/>
    </source>
</evidence>
<dbReference type="InterPro" id="IPR019748">
    <property type="entry name" value="FERM_central"/>
</dbReference>
<dbReference type="SMART" id="SM00295">
    <property type="entry name" value="B41"/>
    <property type="match status" value="1"/>
</dbReference>
<dbReference type="Pfam" id="PF09380">
    <property type="entry name" value="FERM_C"/>
    <property type="match status" value="1"/>
</dbReference>
<dbReference type="PANTHER" id="PTHR46079:SF2">
    <property type="entry name" value="FERM DOMAIN-CONTAINING PROTEIN"/>
    <property type="match status" value="1"/>
</dbReference>
<dbReference type="Proteomes" id="UP000887565">
    <property type="component" value="Unplaced"/>
</dbReference>
<proteinExistence type="predicted"/>
<dbReference type="InterPro" id="IPR029071">
    <property type="entry name" value="Ubiquitin-like_domsf"/>
</dbReference>
<dbReference type="SUPFAM" id="SSF50729">
    <property type="entry name" value="PH domain-like"/>
    <property type="match status" value="1"/>
</dbReference>
<dbReference type="WBParaSite" id="nRc.2.0.1.t40141-RA">
    <property type="protein sequence ID" value="nRc.2.0.1.t40141-RA"/>
    <property type="gene ID" value="nRc.2.0.1.g40141"/>
</dbReference>
<dbReference type="Pfam" id="PF09379">
    <property type="entry name" value="FERM_N"/>
    <property type="match status" value="1"/>
</dbReference>
<sequence>MFQDPDPLSKSQLRNAQNWVKNVRPAPEKDSWLQASCRERSCEFILTPMVDGFCLFFILVPSNLAAFMYDEYIFINHRMTAKVKYKTLSYDGRRVFIQSTDMVDGRKTRVTLIDDRQLDIIVQPRLTVDELLNIVASHCYLKDPDKQYFGLAFLDDKQQIYWLQNERRVLDHEFPKKFCVPGATLILYHLIRLFVDSITHIAHPSTAELFFLHASSQIHKGLIIADSVQIIKLAAFMTQIYYGDFTDEEKVLTLYKSLVGTPRGLALVRYMEIVERVPTYGIHFFEDKLGNNHDLGISRLGIYQYSWGDKTKPVKGFQWRQLENLYYRDKKFSMEIHESKRVMHTASSFSIYDEMNHNSFDESDDLIVAVRDPTTQLLTKTTSECLGTRRKSRKRHLWSGHITNVLRNQPNAFNRMILFYSPLVNLMDHEITIVKLYFGSDGRGQEAI</sequence>
<dbReference type="AlphaFoldDB" id="A0A915KMY0"/>
<accession>A0A915KMY0</accession>
<dbReference type="InterPro" id="IPR019749">
    <property type="entry name" value="Band_41_domain"/>
</dbReference>
<dbReference type="CDD" id="cd14473">
    <property type="entry name" value="FERM_B-lobe"/>
    <property type="match status" value="1"/>
</dbReference>
<name>A0A915KMY0_ROMCU</name>
<dbReference type="Gene3D" id="1.20.80.10">
    <property type="match status" value="1"/>
</dbReference>
<dbReference type="SMART" id="SM01196">
    <property type="entry name" value="FERM_C"/>
    <property type="match status" value="1"/>
</dbReference>
<dbReference type="InterPro" id="IPR014352">
    <property type="entry name" value="FERM/acyl-CoA-bd_prot_sf"/>
</dbReference>
<evidence type="ECO:0000313" key="2">
    <source>
        <dbReference type="Proteomes" id="UP000887565"/>
    </source>
</evidence>
<reference evidence="3" key="1">
    <citation type="submission" date="2022-11" db="UniProtKB">
        <authorList>
            <consortium name="WormBaseParasite"/>
        </authorList>
    </citation>
    <scope>IDENTIFICATION</scope>
</reference>
<keyword evidence="2" id="KW-1185">Reference proteome</keyword>
<dbReference type="InterPro" id="IPR018979">
    <property type="entry name" value="FERM_N"/>
</dbReference>
<feature type="domain" description="FERM" evidence="1">
    <location>
        <begin position="106"/>
        <end position="448"/>
    </location>
</feature>
<dbReference type="InterPro" id="IPR011993">
    <property type="entry name" value="PH-like_dom_sf"/>
</dbReference>
<dbReference type="Gene3D" id="3.10.20.90">
    <property type="entry name" value="Phosphatidylinositol 3-kinase Catalytic Subunit, Chain A, domain 1"/>
    <property type="match status" value="1"/>
</dbReference>